<keyword evidence="2" id="KW-0255">Endonuclease</keyword>
<evidence type="ECO:0000313" key="2">
    <source>
        <dbReference type="EMBL" id="QHR75752.1"/>
    </source>
</evidence>
<dbReference type="Gene3D" id="3.30.40.220">
    <property type="match status" value="1"/>
</dbReference>
<proteinExistence type="predicted"/>
<evidence type="ECO:0000256" key="1">
    <source>
        <dbReference type="SAM" id="MobiDB-lite"/>
    </source>
</evidence>
<dbReference type="GO" id="GO:0004519">
    <property type="term" value="F:endonuclease activity"/>
    <property type="evidence" value="ECO:0007669"/>
    <property type="project" value="UniProtKB-KW"/>
</dbReference>
<feature type="compositionally biased region" description="Basic and acidic residues" evidence="1">
    <location>
        <begin position="1"/>
        <end position="13"/>
    </location>
</feature>
<organism evidence="2 3">
    <name type="scientific">Escherichia phage nom</name>
    <dbReference type="NCBI Taxonomy" id="2696434"/>
    <lineage>
        <taxon>Viruses</taxon>
        <taxon>Duplodnaviria</taxon>
        <taxon>Heunggongvirae</taxon>
        <taxon>Uroviricota</taxon>
        <taxon>Caudoviricetes</taxon>
        <taxon>Vequintavirinae</taxon>
        <taxon>Vequintavirus</taxon>
        <taxon>Vequintavirus nom</taxon>
    </lineage>
</organism>
<gene>
    <name evidence="2" type="ORF">nom_187</name>
</gene>
<dbReference type="Proteomes" id="UP000465013">
    <property type="component" value="Segment"/>
</dbReference>
<keyword evidence="2" id="KW-0378">Hydrolase</keyword>
<accession>A0A6B9XCZ9</accession>
<name>A0A6B9XCZ9_9CAUD</name>
<evidence type="ECO:0000313" key="3">
    <source>
        <dbReference type="Proteomes" id="UP000465013"/>
    </source>
</evidence>
<keyword evidence="2" id="KW-0540">Nuclease</keyword>
<sequence length="192" mass="22603">MKCKRCGEDKEASDFYTSNKSTCKECCKKASREADQFAKDSSEKGVIRVLYKAQKCNSKQRGHPPPTYTKKEFKEWLYLNGYKELYDQWVASGYDKRKKPSCDRIDDFKGYSFDNIRLTTWGENKDKQTEDILLHRSTSGRRCKNVRRLDMNGNVLKEWVSHNSCSRETGIYIGYYIHEKIPAPDGYLYEYF</sequence>
<keyword evidence="3" id="KW-1185">Reference proteome</keyword>
<feature type="region of interest" description="Disordered" evidence="1">
    <location>
        <begin position="1"/>
        <end position="21"/>
    </location>
</feature>
<reference evidence="3" key="1">
    <citation type="submission" date="2019-12" db="EMBL/GenBank/DDBJ databases">
        <authorList>
            <person name="Olsen N.S."/>
            <person name="Junco L.M.F."/>
            <person name="Kot W."/>
            <person name="Hansen L.H."/>
        </authorList>
    </citation>
    <scope>NUCLEOTIDE SEQUENCE [LARGE SCALE GENOMIC DNA]</scope>
</reference>
<protein>
    <submittedName>
        <fullName evidence="2">Putative endonuclease VII</fullName>
    </submittedName>
</protein>
<dbReference type="EMBL" id="MN850646">
    <property type="protein sequence ID" value="QHR75752.1"/>
    <property type="molecule type" value="Genomic_DNA"/>
</dbReference>